<dbReference type="InterPro" id="IPR006164">
    <property type="entry name" value="DNA_bd_Ku70/Ku80"/>
</dbReference>
<dbReference type="GO" id="GO:0006303">
    <property type="term" value="P:double-strand break repair via nonhomologous end joining"/>
    <property type="evidence" value="ECO:0007669"/>
    <property type="project" value="UniProtKB-UniRule"/>
</dbReference>
<evidence type="ECO:0000313" key="6">
    <source>
        <dbReference type="Proteomes" id="UP000198462"/>
    </source>
</evidence>
<dbReference type="Gene3D" id="2.40.290.10">
    <property type="match status" value="1"/>
</dbReference>
<dbReference type="HAMAP" id="MF_01875">
    <property type="entry name" value="Prokaryotic_Ku"/>
    <property type="match status" value="1"/>
</dbReference>
<dbReference type="AlphaFoldDB" id="A0A219B245"/>
<organism evidence="5 6">
    <name type="scientific">Pacificimonas flava</name>
    <dbReference type="NCBI Taxonomy" id="1234595"/>
    <lineage>
        <taxon>Bacteria</taxon>
        <taxon>Pseudomonadati</taxon>
        <taxon>Pseudomonadota</taxon>
        <taxon>Alphaproteobacteria</taxon>
        <taxon>Sphingomonadales</taxon>
        <taxon>Sphingosinicellaceae</taxon>
        <taxon>Pacificimonas</taxon>
    </lineage>
</organism>
<dbReference type="SMART" id="SM00559">
    <property type="entry name" value="Ku78"/>
    <property type="match status" value="1"/>
</dbReference>
<evidence type="ECO:0000256" key="3">
    <source>
        <dbReference type="SAM" id="MobiDB-lite"/>
    </source>
</evidence>
<comment type="function">
    <text evidence="2">With LigD forms a non-homologous end joining (NHEJ) DNA repair enzyme, which repairs dsDNA breaks with reduced fidelity. Binds linear dsDNA with 5'- and 3'- overhangs but not closed circular dsDNA nor ssDNA. Recruits and stimulates the ligase activity of LigD.</text>
</comment>
<feature type="compositionally biased region" description="Basic residues" evidence="3">
    <location>
        <begin position="267"/>
        <end position="277"/>
    </location>
</feature>
<keyword evidence="2" id="KW-0234">DNA repair</keyword>
<keyword evidence="6" id="KW-1185">Reference proteome</keyword>
<dbReference type="Pfam" id="PF02735">
    <property type="entry name" value="Ku"/>
    <property type="match status" value="1"/>
</dbReference>
<evidence type="ECO:0000256" key="1">
    <source>
        <dbReference type="ARBA" id="ARBA00023125"/>
    </source>
</evidence>
<comment type="subunit">
    <text evidence="2">Homodimer. Interacts with LigD.</text>
</comment>
<gene>
    <name evidence="2" type="primary">ku</name>
    <name evidence="5" type="ORF">B5C34_02385</name>
</gene>
<dbReference type="PANTHER" id="PTHR41251">
    <property type="entry name" value="NON-HOMOLOGOUS END JOINING PROTEIN KU"/>
    <property type="match status" value="1"/>
</dbReference>
<name>A0A219B245_9SPHN</name>
<evidence type="ECO:0000256" key="2">
    <source>
        <dbReference type="HAMAP-Rule" id="MF_01875"/>
    </source>
</evidence>
<dbReference type="GO" id="GO:0006310">
    <property type="term" value="P:DNA recombination"/>
    <property type="evidence" value="ECO:0007669"/>
    <property type="project" value="UniProtKB-KW"/>
</dbReference>
<dbReference type="PIRSF" id="PIRSF006493">
    <property type="entry name" value="Prok_Ku"/>
    <property type="match status" value="1"/>
</dbReference>
<comment type="caution">
    <text evidence="5">The sequence shown here is derived from an EMBL/GenBank/DDBJ whole genome shotgun (WGS) entry which is preliminary data.</text>
</comment>
<dbReference type="OrthoDB" id="9780854at2"/>
<keyword evidence="1 2" id="KW-0238">DNA-binding</keyword>
<accession>A0A219B245</accession>
<keyword evidence="2" id="KW-0233">DNA recombination</keyword>
<protein>
    <recommendedName>
        <fullName evidence="2">Non-homologous end joining protein Ku</fullName>
    </recommendedName>
</protein>
<dbReference type="InterPro" id="IPR009187">
    <property type="entry name" value="Prok_Ku"/>
</dbReference>
<reference evidence="6" key="1">
    <citation type="submission" date="2017-05" db="EMBL/GenBank/DDBJ databases">
        <authorList>
            <person name="Lin X."/>
        </authorList>
    </citation>
    <scope>NUCLEOTIDE SEQUENCE [LARGE SCALE GENOMIC DNA]</scope>
    <source>
        <strain evidence="6">JLT2012</strain>
    </source>
</reference>
<dbReference type="EMBL" id="NFZT01000001">
    <property type="protein sequence ID" value="OWV32411.1"/>
    <property type="molecule type" value="Genomic_DNA"/>
</dbReference>
<dbReference type="InterPro" id="IPR016194">
    <property type="entry name" value="SPOC-like_C_dom_sf"/>
</dbReference>
<dbReference type="GO" id="GO:0003690">
    <property type="term" value="F:double-stranded DNA binding"/>
    <property type="evidence" value="ECO:0007669"/>
    <property type="project" value="UniProtKB-UniRule"/>
</dbReference>
<feature type="domain" description="Ku" evidence="4">
    <location>
        <begin position="54"/>
        <end position="185"/>
    </location>
</feature>
<evidence type="ECO:0000259" key="4">
    <source>
        <dbReference type="SMART" id="SM00559"/>
    </source>
</evidence>
<dbReference type="RefSeq" id="WP_088711207.1">
    <property type="nucleotide sequence ID" value="NZ_NFZT01000001.1"/>
</dbReference>
<feature type="region of interest" description="Disordered" evidence="3">
    <location>
        <begin position="257"/>
        <end position="277"/>
    </location>
</feature>
<evidence type="ECO:0000313" key="5">
    <source>
        <dbReference type="EMBL" id="OWV32411.1"/>
    </source>
</evidence>
<dbReference type="SUPFAM" id="SSF100939">
    <property type="entry name" value="SPOC domain-like"/>
    <property type="match status" value="1"/>
</dbReference>
<dbReference type="Proteomes" id="UP000198462">
    <property type="component" value="Unassembled WGS sequence"/>
</dbReference>
<proteinExistence type="inferred from homology"/>
<dbReference type="NCBIfam" id="TIGR02772">
    <property type="entry name" value="Ku_bact"/>
    <property type="match status" value="1"/>
</dbReference>
<comment type="similarity">
    <text evidence="2">Belongs to the prokaryotic Ku family.</text>
</comment>
<keyword evidence="2" id="KW-0227">DNA damage</keyword>
<dbReference type="STRING" id="1234595.C725_1113"/>
<sequence>MAARAVWKGQIRLALVSIPVELYPAAKSGASISFRQIHEPTGKPIRYEKVVPGVGPVDRDEILKGYEYEKGSYVLLSPEEIDAVKLESKRTLELTQFVELGEIPVFYFEKPYFVAPQDELAEEAYTVLRDALKASGKVGLGQLAMRGKETLVSVRACGRGLVIETLRYADEVRNAESYFASISDDEPQEELLELAETLIEKKTAPFDAKAFEDRYAEALHDLIDKKLQSKSGKVDLEEGEEAPASRGNVVDLMAALKQSVEGGEKPKRSRKKKAASG</sequence>
<dbReference type="PANTHER" id="PTHR41251:SF1">
    <property type="entry name" value="NON-HOMOLOGOUS END JOINING PROTEIN KU"/>
    <property type="match status" value="1"/>
</dbReference>